<evidence type="ECO:0000313" key="8">
    <source>
        <dbReference type="Proteomes" id="UP000187185"/>
    </source>
</evidence>
<feature type="transmembrane region" description="Helical" evidence="6">
    <location>
        <begin position="147"/>
        <end position="169"/>
    </location>
</feature>
<evidence type="ECO:0000256" key="3">
    <source>
        <dbReference type="ARBA" id="ARBA00022692"/>
    </source>
</evidence>
<feature type="transmembrane region" description="Helical" evidence="6">
    <location>
        <begin position="12"/>
        <end position="33"/>
    </location>
</feature>
<sequence>MHIVSGVVGPDVIVFPTKLMLMPALAIAALWALRGSFDTSTATRAASVLFVALAFSWLGDGAGFFFPFLDDELPAMLLCFGLAHLAYILLFLRFLPRRAVPRWTLGYVVWWVLMVAVLWPSLGTLAIAVALYGLVLGGTAVAATRGGAITTAGGAFFLASDTILALRLFLPDQTGLLAGPWVMLTYTIGQGLLAYGIVRLLREEPR</sequence>
<dbReference type="AlphaFoldDB" id="A0A1P8UCL1"/>
<comment type="subcellular location">
    <subcellularLocation>
        <location evidence="1">Membrane</location>
        <topology evidence="1">Multi-pass membrane protein</topology>
    </subcellularLocation>
</comment>
<keyword evidence="5 6" id="KW-0472">Membrane</keyword>
<accession>A0A1P8UCL1</accession>
<dbReference type="PANTHER" id="PTHR31885:SF6">
    <property type="entry name" value="GH04784P"/>
    <property type="match status" value="1"/>
</dbReference>
<dbReference type="GO" id="GO:0016020">
    <property type="term" value="C:membrane"/>
    <property type="evidence" value="ECO:0007669"/>
    <property type="project" value="UniProtKB-SubCell"/>
</dbReference>
<dbReference type="EMBL" id="CP018762">
    <property type="protein sequence ID" value="APZ35873.1"/>
    <property type="molecule type" value="Genomic_DNA"/>
</dbReference>
<dbReference type="Pfam" id="PF07947">
    <property type="entry name" value="YhhN"/>
    <property type="match status" value="1"/>
</dbReference>
<evidence type="ECO:0000256" key="1">
    <source>
        <dbReference type="ARBA" id="ARBA00004141"/>
    </source>
</evidence>
<proteinExistence type="inferred from homology"/>
<feature type="transmembrane region" description="Helical" evidence="6">
    <location>
        <begin position="107"/>
        <end position="135"/>
    </location>
</feature>
<keyword evidence="3 6" id="KW-0812">Transmembrane</keyword>
<evidence type="ECO:0000313" key="7">
    <source>
        <dbReference type="EMBL" id="APZ35873.1"/>
    </source>
</evidence>
<evidence type="ECO:0008006" key="9">
    <source>
        <dbReference type="Google" id="ProtNLM"/>
    </source>
</evidence>
<evidence type="ECO:0000256" key="2">
    <source>
        <dbReference type="ARBA" id="ARBA00007375"/>
    </source>
</evidence>
<dbReference type="PANTHER" id="PTHR31885">
    <property type="entry name" value="GH04784P"/>
    <property type="match status" value="1"/>
</dbReference>
<dbReference type="InterPro" id="IPR012506">
    <property type="entry name" value="TMEM86B-like"/>
</dbReference>
<dbReference type="STRING" id="36805.BOH66_11420"/>
<comment type="similarity">
    <text evidence="2">Belongs to the TMEM86 family.</text>
</comment>
<keyword evidence="8" id="KW-1185">Reference proteome</keyword>
<dbReference type="GO" id="GO:0016787">
    <property type="term" value="F:hydrolase activity"/>
    <property type="evidence" value="ECO:0007669"/>
    <property type="project" value="TreeGrafter"/>
</dbReference>
<protein>
    <recommendedName>
        <fullName evidence="9">Lysoplasmalogenase</fullName>
    </recommendedName>
</protein>
<dbReference type="Proteomes" id="UP000187185">
    <property type="component" value="Chromosome"/>
</dbReference>
<keyword evidence="4 6" id="KW-1133">Transmembrane helix</keyword>
<evidence type="ECO:0000256" key="4">
    <source>
        <dbReference type="ARBA" id="ARBA00022989"/>
    </source>
</evidence>
<organism evidence="7 8">
    <name type="scientific">Microbacterium aurum</name>
    <dbReference type="NCBI Taxonomy" id="36805"/>
    <lineage>
        <taxon>Bacteria</taxon>
        <taxon>Bacillati</taxon>
        <taxon>Actinomycetota</taxon>
        <taxon>Actinomycetes</taxon>
        <taxon>Micrococcales</taxon>
        <taxon>Microbacteriaceae</taxon>
        <taxon>Microbacterium</taxon>
    </lineage>
</organism>
<feature type="transmembrane region" description="Helical" evidence="6">
    <location>
        <begin position="181"/>
        <end position="201"/>
    </location>
</feature>
<feature type="transmembrane region" description="Helical" evidence="6">
    <location>
        <begin position="75"/>
        <end position="95"/>
    </location>
</feature>
<dbReference type="KEGG" id="maur:BOH66_11420"/>
<gene>
    <name evidence="7" type="ORF">BOH66_11420</name>
</gene>
<evidence type="ECO:0000256" key="5">
    <source>
        <dbReference type="ARBA" id="ARBA00023136"/>
    </source>
</evidence>
<name>A0A1P8UCL1_9MICO</name>
<evidence type="ECO:0000256" key="6">
    <source>
        <dbReference type="SAM" id="Phobius"/>
    </source>
</evidence>
<reference evidence="7 8" key="1">
    <citation type="submission" date="2016-12" db="EMBL/GenBank/DDBJ databases">
        <title>Complete genome sequence of Microbacterium aurum KACC 15219.</title>
        <authorList>
            <person name="Jung Y."/>
            <person name="Shin J.-H."/>
            <person name="Lee Y.-J."/>
            <person name="Yi H."/>
            <person name="Bahn Y.-S."/>
            <person name="Kim J.F."/>
            <person name="Lee D.-W."/>
        </authorList>
    </citation>
    <scope>NUCLEOTIDE SEQUENCE [LARGE SCALE GENOMIC DNA]</scope>
    <source>
        <strain evidence="7 8">KACC 15219</strain>
    </source>
</reference>
<feature type="transmembrane region" description="Helical" evidence="6">
    <location>
        <begin position="45"/>
        <end position="69"/>
    </location>
</feature>